<dbReference type="OrthoDB" id="2679825at2759"/>
<keyword evidence="2" id="KW-1185">Reference proteome</keyword>
<dbReference type="Proteomes" id="UP000191522">
    <property type="component" value="Unassembled WGS sequence"/>
</dbReference>
<evidence type="ECO:0000313" key="2">
    <source>
        <dbReference type="Proteomes" id="UP000191522"/>
    </source>
</evidence>
<evidence type="ECO:0000313" key="1">
    <source>
        <dbReference type="EMBL" id="OQD75492.1"/>
    </source>
</evidence>
<organism evidence="1 2">
    <name type="scientific">Penicillium decumbens</name>
    <dbReference type="NCBI Taxonomy" id="69771"/>
    <lineage>
        <taxon>Eukaryota</taxon>
        <taxon>Fungi</taxon>
        <taxon>Dikarya</taxon>
        <taxon>Ascomycota</taxon>
        <taxon>Pezizomycotina</taxon>
        <taxon>Eurotiomycetes</taxon>
        <taxon>Eurotiomycetidae</taxon>
        <taxon>Eurotiales</taxon>
        <taxon>Aspergillaceae</taxon>
        <taxon>Penicillium</taxon>
    </lineage>
</organism>
<dbReference type="AlphaFoldDB" id="A0A1V6PFS6"/>
<dbReference type="InterPro" id="IPR054208">
    <property type="entry name" value="DUF6914"/>
</dbReference>
<comment type="caution">
    <text evidence="1">The sequence shown here is derived from an EMBL/GenBank/DDBJ whole genome shotgun (WGS) entry which is preliminary data.</text>
</comment>
<dbReference type="Pfam" id="PF21858">
    <property type="entry name" value="DUF6914"/>
    <property type="match status" value="1"/>
</dbReference>
<dbReference type="EMBL" id="MDYL01000007">
    <property type="protein sequence ID" value="OQD75492.1"/>
    <property type="molecule type" value="Genomic_DNA"/>
</dbReference>
<gene>
    <name evidence="1" type="ORF">PENDEC_c007G06339</name>
</gene>
<proteinExistence type="predicted"/>
<name>A0A1V6PFS6_PENDC</name>
<sequence length="186" mass="21251">MARNKPRILLALYSCPQNHTNHIALLFTGKIKRGAKRGSIPARKWHAKNTIQLVNNVSTSSWRREREIITDIDNDLHLLACAVIAKVHNVDEAERLMNLVPVYQPEDADQDMAAEFDSTVWAKEAMKELRWAGIVKATLFTKAEDTLRSYVETHRARFDAQSGHDLRRQPPIVPVIDMFTGKVLRE</sequence>
<reference evidence="2" key="1">
    <citation type="journal article" date="2017" name="Nat. Microbiol.">
        <title>Global analysis of biosynthetic gene clusters reveals vast potential of secondary metabolite production in Penicillium species.</title>
        <authorList>
            <person name="Nielsen J.C."/>
            <person name="Grijseels S."/>
            <person name="Prigent S."/>
            <person name="Ji B."/>
            <person name="Dainat J."/>
            <person name="Nielsen K.F."/>
            <person name="Frisvad J.C."/>
            <person name="Workman M."/>
            <person name="Nielsen J."/>
        </authorList>
    </citation>
    <scope>NUCLEOTIDE SEQUENCE [LARGE SCALE GENOMIC DNA]</scope>
    <source>
        <strain evidence="2">IBT 11843</strain>
    </source>
</reference>
<protein>
    <submittedName>
        <fullName evidence="1">Uncharacterized protein</fullName>
    </submittedName>
</protein>
<accession>A0A1V6PFS6</accession>